<dbReference type="SUPFAM" id="SSF52172">
    <property type="entry name" value="CheY-like"/>
    <property type="match status" value="1"/>
</dbReference>
<proteinExistence type="predicted"/>
<dbReference type="SMART" id="SM00448">
    <property type="entry name" value="REC"/>
    <property type="match status" value="1"/>
</dbReference>
<dbReference type="GO" id="GO:0000160">
    <property type="term" value="P:phosphorelay signal transduction system"/>
    <property type="evidence" value="ECO:0007669"/>
    <property type="project" value="UniProtKB-KW"/>
</dbReference>
<dbReference type="PANTHER" id="PTHR45339">
    <property type="entry name" value="HYBRID SIGNAL TRANSDUCTION HISTIDINE KINASE J"/>
    <property type="match status" value="1"/>
</dbReference>
<dbReference type="InterPro" id="IPR011006">
    <property type="entry name" value="CheY-like_superfamily"/>
</dbReference>
<keyword evidence="2" id="KW-0902">Two-component regulatory system</keyword>
<accession>A0A6J7J636</accession>
<reference evidence="4" key="1">
    <citation type="submission" date="2020-05" db="EMBL/GenBank/DDBJ databases">
        <authorList>
            <person name="Chiriac C."/>
            <person name="Salcher M."/>
            <person name="Ghai R."/>
            <person name="Kavagutti S V."/>
        </authorList>
    </citation>
    <scope>NUCLEOTIDE SEQUENCE</scope>
</reference>
<dbReference type="Pfam" id="PF00072">
    <property type="entry name" value="Response_reg"/>
    <property type="match status" value="1"/>
</dbReference>
<dbReference type="InterPro" id="IPR001789">
    <property type="entry name" value="Sig_transdc_resp-reg_receiver"/>
</dbReference>
<evidence type="ECO:0000256" key="2">
    <source>
        <dbReference type="ARBA" id="ARBA00023012"/>
    </source>
</evidence>
<gene>
    <name evidence="4" type="ORF">UFOPK3564_02766</name>
</gene>
<dbReference type="PROSITE" id="PS50110">
    <property type="entry name" value="RESPONSE_REGULATORY"/>
    <property type="match status" value="1"/>
</dbReference>
<dbReference type="Gene3D" id="3.40.50.2300">
    <property type="match status" value="1"/>
</dbReference>
<sequence length="137" mass="14117">MSSVPQAPFAGLRILVVDDTEELAEILTFVLVREGAEVEVATDGHQAVERAAATAYDVVLMDVGLPGIDGLEACRRITAHRDTVVVMLSARDASADREAGAAAGAAGYLSKPFTPRALVDGLREILGAGDGAGRAGD</sequence>
<keyword evidence="1" id="KW-0597">Phosphoprotein</keyword>
<evidence type="ECO:0000259" key="3">
    <source>
        <dbReference type="PROSITE" id="PS50110"/>
    </source>
</evidence>
<name>A0A6J7J636_9ZZZZ</name>
<dbReference type="AlphaFoldDB" id="A0A6J7J636"/>
<feature type="domain" description="Response regulatory" evidence="3">
    <location>
        <begin position="13"/>
        <end position="126"/>
    </location>
</feature>
<dbReference type="EMBL" id="CAFBMK010000217">
    <property type="protein sequence ID" value="CAB4937952.1"/>
    <property type="molecule type" value="Genomic_DNA"/>
</dbReference>
<organism evidence="4">
    <name type="scientific">freshwater metagenome</name>
    <dbReference type="NCBI Taxonomy" id="449393"/>
    <lineage>
        <taxon>unclassified sequences</taxon>
        <taxon>metagenomes</taxon>
        <taxon>ecological metagenomes</taxon>
    </lineage>
</organism>
<dbReference type="PANTHER" id="PTHR45339:SF1">
    <property type="entry name" value="HYBRID SIGNAL TRANSDUCTION HISTIDINE KINASE J"/>
    <property type="match status" value="1"/>
</dbReference>
<dbReference type="CDD" id="cd17574">
    <property type="entry name" value="REC_OmpR"/>
    <property type="match status" value="1"/>
</dbReference>
<evidence type="ECO:0000313" key="4">
    <source>
        <dbReference type="EMBL" id="CAB4937952.1"/>
    </source>
</evidence>
<protein>
    <submittedName>
        <fullName evidence="4">Unannotated protein</fullName>
    </submittedName>
</protein>
<evidence type="ECO:0000256" key="1">
    <source>
        <dbReference type="ARBA" id="ARBA00022553"/>
    </source>
</evidence>